<dbReference type="EMBL" id="UZAJ01001108">
    <property type="protein sequence ID" value="VDO31725.1"/>
    <property type="molecule type" value="Genomic_DNA"/>
</dbReference>
<evidence type="ECO:0000313" key="2">
    <source>
        <dbReference type="Proteomes" id="UP000267606"/>
    </source>
</evidence>
<reference evidence="3" key="1">
    <citation type="submission" date="2016-06" db="UniProtKB">
        <authorList>
            <consortium name="WormBaseParasite"/>
        </authorList>
    </citation>
    <scope>IDENTIFICATION</scope>
</reference>
<proteinExistence type="predicted"/>
<dbReference type="AlphaFoldDB" id="A0A183H3J6"/>
<dbReference type="Proteomes" id="UP000267606">
    <property type="component" value="Unassembled WGS sequence"/>
</dbReference>
<name>A0A183H3J6_9BILA</name>
<evidence type="ECO:0000313" key="1">
    <source>
        <dbReference type="EMBL" id="VDO31725.1"/>
    </source>
</evidence>
<protein>
    <submittedName>
        <fullName evidence="3">Ovule protein</fullName>
    </submittedName>
</protein>
<accession>A0A183H3J6</accession>
<evidence type="ECO:0000313" key="3">
    <source>
        <dbReference type="WBParaSite" id="OFLC_0000205501-mRNA-1"/>
    </source>
</evidence>
<organism evidence="3">
    <name type="scientific">Onchocerca flexuosa</name>
    <dbReference type="NCBI Taxonomy" id="387005"/>
    <lineage>
        <taxon>Eukaryota</taxon>
        <taxon>Metazoa</taxon>
        <taxon>Ecdysozoa</taxon>
        <taxon>Nematoda</taxon>
        <taxon>Chromadorea</taxon>
        <taxon>Rhabditida</taxon>
        <taxon>Spirurina</taxon>
        <taxon>Spiruromorpha</taxon>
        <taxon>Filarioidea</taxon>
        <taxon>Onchocercidae</taxon>
        <taxon>Onchocerca</taxon>
    </lineage>
</organism>
<dbReference type="WBParaSite" id="OFLC_0000205501-mRNA-1">
    <property type="protein sequence ID" value="OFLC_0000205501-mRNA-1"/>
    <property type="gene ID" value="OFLC_0000205501"/>
</dbReference>
<gene>
    <name evidence="1" type="ORF">OFLC_LOCUS2056</name>
</gene>
<reference evidence="1 2" key="2">
    <citation type="submission" date="2018-11" db="EMBL/GenBank/DDBJ databases">
        <authorList>
            <consortium name="Pathogen Informatics"/>
        </authorList>
    </citation>
    <scope>NUCLEOTIDE SEQUENCE [LARGE SCALE GENOMIC DNA]</scope>
</reference>
<keyword evidence="2" id="KW-1185">Reference proteome</keyword>
<sequence>MIVKKNFDMPYSVQRETKISTPFYLLRAALKNQEFTLASNLVHIKAKLLRNTLHFTLIIIYCPKNPTLKLSSGYAKHGDMKASSKD</sequence>